<keyword evidence="6 8" id="KW-0472">Membrane</keyword>
<dbReference type="EMBL" id="LKCN02000004">
    <property type="protein sequence ID" value="RCI14348.1"/>
    <property type="molecule type" value="Genomic_DNA"/>
</dbReference>
<feature type="transmembrane region" description="Helical" evidence="8">
    <location>
        <begin position="401"/>
        <end position="418"/>
    </location>
</feature>
<dbReference type="PANTHER" id="PTHR43341">
    <property type="entry name" value="AMINO ACID PERMEASE"/>
    <property type="match status" value="1"/>
</dbReference>
<evidence type="ECO:0000256" key="3">
    <source>
        <dbReference type="ARBA" id="ARBA00022692"/>
    </source>
</evidence>
<feature type="transmembrane region" description="Helical" evidence="8">
    <location>
        <begin position="515"/>
        <end position="532"/>
    </location>
</feature>
<dbReference type="FunFam" id="1.20.1740.10:FF:000017">
    <property type="entry name" value="Amino acid permease"/>
    <property type="match status" value="1"/>
</dbReference>
<proteinExistence type="predicted"/>
<dbReference type="Proteomes" id="UP000253664">
    <property type="component" value="Unassembled WGS sequence"/>
</dbReference>
<keyword evidence="3 8" id="KW-0812">Transmembrane</keyword>
<feature type="transmembrane region" description="Helical" evidence="8">
    <location>
        <begin position="216"/>
        <end position="238"/>
    </location>
</feature>
<feature type="compositionally biased region" description="Basic and acidic residues" evidence="7">
    <location>
        <begin position="600"/>
        <end position="613"/>
    </location>
</feature>
<evidence type="ECO:0000256" key="8">
    <source>
        <dbReference type="SAM" id="Phobius"/>
    </source>
</evidence>
<evidence type="ECO:0000256" key="4">
    <source>
        <dbReference type="ARBA" id="ARBA00022970"/>
    </source>
</evidence>
<dbReference type="Pfam" id="PF00324">
    <property type="entry name" value="AA_permease"/>
    <property type="match status" value="1"/>
</dbReference>
<sequence length="1059" mass="117159">MSSKDEPIDGEKGIGLGQESATHVTSQEEPAQPAPLYRDPNFFTRSGLNLESFKMAQYGHGVTELERPLKTRHLHMIAIGGSIGAGFFVGSGQAFSKGGPGSVLIDFLIIGIMMFNVVYALGELSVLYPVSGGFYTYSTRFIDPAWGFAMGWNYVFQWAIVLPLELTVCGITIQYWNADISVGVWIAVFLAGIIIINIFGALGYAEEEFWASCFKLAATVVFMIIALILVCGGGPKSGRYGEFWGDRYWHNPGAFKNGFKGFCSVFVTAAFAFSGTELVGLAAAESSNPVKSLPGAIKQVFWRITLFYILGLTFVGLLIDSNDPLLLSGDNAFANIHASPFVLVGKYADLKGFDHFMNLVILVSVLSIGVSGVYGGSRTLTALAQQGYAPKIFTYIDKSGRPLPSVAIIILFGFLAFINLNAKGPVIFDWLQALSGLAALFTWGSICLAHIRFRKAWKYHGHSLDEIPFKAAFGVTGSWIGLVLCVLVLIAQFYTAVAAPVEKSGLNTPEGFFKSYLAVPVVIVFWLGGYLWKRTGWIRTHQIDVDTGRRQLDLDEIRAYREKVASYPLWRRILHEMLGCQCKWGPAAARMSSRAADSAAPKDDQQQRRRLPDSPESEQGPGPMTRKLEEATEEAMLSGGTAGKLAVEEAGFSDELKQRLMEKMADAKFREEHKAAFVEAGLPAAAAEGTRRVATAQPWTGSEPVEDAVLRMLDDAKKPLKSGLRRKYEPTAVARPPKRRGAVSPSKRAANARDQAALYADMGIGSSKGLSEAEREEMKRELRERFQPAARSMPVSASGLAALANERIEDAIARGQFKHLPRGKAVEPDPLAASPFIDTTEYLLNRMIKRQEIVPPWIEKQQELVRAARTFRGRLRNDWKRHAARMMAARGGSLEEQMRRAEACAAAERRQTPQTVGAEDTVSLPAAAEAEARPFRDRDWERAESAYLKASVEKLNSLTRSYNLMAPEVARKPYWTLQRELDACFAEVAPLLAEEVKQRAGGGARTVSLRRQPTASGSRGEGFMEQWRRRDDVRIHLEAEEKAYGLREWWRDTWRRWTG</sequence>
<feature type="transmembrane region" description="Helical" evidence="8">
    <location>
        <begin position="472"/>
        <end position="495"/>
    </location>
</feature>
<keyword evidence="12" id="KW-1185">Reference proteome</keyword>
<evidence type="ECO:0000259" key="10">
    <source>
        <dbReference type="Pfam" id="PF09350"/>
    </source>
</evidence>
<dbReference type="Pfam" id="PF09350">
    <property type="entry name" value="DJC28_CD"/>
    <property type="match status" value="1"/>
</dbReference>
<comment type="subcellular location">
    <subcellularLocation>
        <location evidence="1">Membrane</location>
        <topology evidence="1">Multi-pass membrane protein</topology>
    </subcellularLocation>
</comment>
<name>A0A367LIU1_9HYPO</name>
<evidence type="ECO:0000256" key="5">
    <source>
        <dbReference type="ARBA" id="ARBA00022989"/>
    </source>
</evidence>
<feature type="transmembrane region" description="Helical" evidence="8">
    <location>
        <begin position="356"/>
        <end position="376"/>
    </location>
</feature>
<dbReference type="InterPro" id="IPR004841">
    <property type="entry name" value="AA-permease/SLC12A_dom"/>
</dbReference>
<evidence type="ECO:0000256" key="1">
    <source>
        <dbReference type="ARBA" id="ARBA00004141"/>
    </source>
</evidence>
<dbReference type="Gene3D" id="1.20.1740.10">
    <property type="entry name" value="Amino acid/polyamine transporter I"/>
    <property type="match status" value="1"/>
</dbReference>
<feature type="region of interest" description="Disordered" evidence="7">
    <location>
        <begin position="593"/>
        <end position="640"/>
    </location>
</feature>
<feature type="transmembrane region" description="Helical" evidence="8">
    <location>
        <begin position="107"/>
        <end position="130"/>
    </location>
</feature>
<feature type="transmembrane region" description="Helical" evidence="8">
    <location>
        <begin position="430"/>
        <end position="451"/>
    </location>
</feature>
<protein>
    <recommendedName>
        <fullName evidence="13">DnaJ homologue subfamily C member 28 conserved domain-containing protein</fullName>
    </recommendedName>
</protein>
<dbReference type="GO" id="GO:0016020">
    <property type="term" value="C:membrane"/>
    <property type="evidence" value="ECO:0007669"/>
    <property type="project" value="UniProtKB-SubCell"/>
</dbReference>
<dbReference type="InterPro" id="IPR004840">
    <property type="entry name" value="Amino_acid_permease_CS"/>
</dbReference>
<feature type="transmembrane region" description="Helical" evidence="8">
    <location>
        <begin position="300"/>
        <end position="319"/>
    </location>
</feature>
<keyword evidence="2" id="KW-0813">Transport</keyword>
<feature type="compositionally biased region" description="Basic and acidic residues" evidence="7">
    <location>
        <begin position="1"/>
        <end position="12"/>
    </location>
</feature>
<dbReference type="PANTHER" id="PTHR43341:SF12">
    <property type="entry name" value="AMINO ACID TRANSPORTER (EUROFUNG)"/>
    <property type="match status" value="1"/>
</dbReference>
<feature type="region of interest" description="Disordered" evidence="7">
    <location>
        <begin position="1"/>
        <end position="39"/>
    </location>
</feature>
<dbReference type="PROSITE" id="PS00218">
    <property type="entry name" value="AMINO_ACID_PERMEASE_1"/>
    <property type="match status" value="1"/>
</dbReference>
<evidence type="ECO:0000313" key="12">
    <source>
        <dbReference type="Proteomes" id="UP000253664"/>
    </source>
</evidence>
<accession>A0A367LIU1</accession>
<dbReference type="InterPro" id="IPR050524">
    <property type="entry name" value="APC_YAT"/>
</dbReference>
<dbReference type="GO" id="GO:0015171">
    <property type="term" value="F:amino acid transmembrane transporter activity"/>
    <property type="evidence" value="ECO:0007669"/>
    <property type="project" value="TreeGrafter"/>
</dbReference>
<keyword evidence="5 8" id="KW-1133">Transmembrane helix</keyword>
<evidence type="ECO:0008006" key="13">
    <source>
        <dbReference type="Google" id="ProtNLM"/>
    </source>
</evidence>
<evidence type="ECO:0000313" key="11">
    <source>
        <dbReference type="EMBL" id="RCI14348.1"/>
    </source>
</evidence>
<feature type="domain" description="Amino acid permease/ SLC12A" evidence="9">
    <location>
        <begin position="73"/>
        <end position="536"/>
    </location>
</feature>
<keyword evidence="4" id="KW-0029">Amino-acid transport</keyword>
<evidence type="ECO:0000256" key="2">
    <source>
        <dbReference type="ARBA" id="ARBA00022448"/>
    </source>
</evidence>
<organism evidence="11 12">
    <name type="scientific">Ophiocordyceps polyrhachis-furcata BCC 54312</name>
    <dbReference type="NCBI Taxonomy" id="1330021"/>
    <lineage>
        <taxon>Eukaryota</taxon>
        <taxon>Fungi</taxon>
        <taxon>Dikarya</taxon>
        <taxon>Ascomycota</taxon>
        <taxon>Pezizomycotina</taxon>
        <taxon>Sordariomycetes</taxon>
        <taxon>Hypocreomycetidae</taxon>
        <taxon>Hypocreales</taxon>
        <taxon>Ophiocordycipitaceae</taxon>
        <taxon>Ophiocordyceps</taxon>
    </lineage>
</organism>
<evidence type="ECO:0000256" key="6">
    <source>
        <dbReference type="ARBA" id="ARBA00023136"/>
    </source>
</evidence>
<evidence type="ECO:0000259" key="9">
    <source>
        <dbReference type="Pfam" id="PF00324"/>
    </source>
</evidence>
<feature type="transmembrane region" description="Helical" evidence="8">
    <location>
        <begin position="182"/>
        <end position="204"/>
    </location>
</feature>
<dbReference type="AlphaFoldDB" id="A0A367LIU1"/>
<feature type="transmembrane region" description="Helical" evidence="8">
    <location>
        <begin position="151"/>
        <end position="176"/>
    </location>
</feature>
<feature type="compositionally biased region" description="Polar residues" evidence="7">
    <location>
        <begin position="19"/>
        <end position="29"/>
    </location>
</feature>
<dbReference type="InterPro" id="IPR018961">
    <property type="entry name" value="DnaJ_homolog_subfam-C_membr-28"/>
</dbReference>
<dbReference type="STRING" id="1330021.A0A367LIU1"/>
<reference evidence="11 12" key="1">
    <citation type="journal article" date="2015" name="BMC Genomics">
        <title>Insights from the genome of Ophiocordyceps polyrhachis-furcata to pathogenicity and host specificity in insect fungi.</title>
        <authorList>
            <person name="Wichadakul D."/>
            <person name="Kobmoo N."/>
            <person name="Ingsriswang S."/>
            <person name="Tangphatsornruang S."/>
            <person name="Chantasingh D."/>
            <person name="Luangsa-ard J.J."/>
            <person name="Eurwilaichitr L."/>
        </authorList>
    </citation>
    <scope>NUCLEOTIDE SEQUENCE [LARGE SCALE GENOMIC DNA]</scope>
    <source>
        <strain evidence="11 12">BCC 54312</strain>
    </source>
</reference>
<feature type="transmembrane region" description="Helical" evidence="8">
    <location>
        <begin position="74"/>
        <end position="95"/>
    </location>
</feature>
<evidence type="ECO:0000256" key="7">
    <source>
        <dbReference type="SAM" id="MobiDB-lite"/>
    </source>
</evidence>
<dbReference type="OrthoDB" id="3900342at2759"/>
<comment type="caution">
    <text evidence="11">The sequence shown here is derived from an EMBL/GenBank/DDBJ whole genome shotgun (WGS) entry which is preliminary data.</text>
</comment>
<feature type="domain" description="DnaJ homologue subfamily C member 28 conserved" evidence="10">
    <location>
        <begin position="803"/>
        <end position="872"/>
    </location>
</feature>
<feature type="region of interest" description="Disordered" evidence="7">
    <location>
        <begin position="731"/>
        <end position="751"/>
    </location>
</feature>
<gene>
    <name evidence="11" type="ORF">L249_6060</name>
</gene>
<feature type="transmembrane region" description="Helical" evidence="8">
    <location>
        <begin position="258"/>
        <end position="279"/>
    </location>
</feature>